<dbReference type="OrthoDB" id="6152532at2759"/>
<dbReference type="EMBL" id="CAJHJT010000056">
    <property type="protein sequence ID" value="CAD7012007.1"/>
    <property type="molecule type" value="Genomic_DNA"/>
</dbReference>
<dbReference type="Proteomes" id="UP000606786">
    <property type="component" value="Unassembled WGS sequence"/>
</dbReference>
<comment type="caution">
    <text evidence="1">The sequence shown here is derived from an EMBL/GenBank/DDBJ whole genome shotgun (WGS) entry which is preliminary data.</text>
</comment>
<name>A0A811V9Q2_CERCA</name>
<gene>
    <name evidence="1" type="ORF">CCAP1982_LOCUS20118</name>
</gene>
<keyword evidence="2" id="KW-1185">Reference proteome</keyword>
<evidence type="ECO:0000313" key="1">
    <source>
        <dbReference type="EMBL" id="CAD7012007.1"/>
    </source>
</evidence>
<proteinExistence type="predicted"/>
<dbReference type="AlphaFoldDB" id="A0A811V9Q2"/>
<protein>
    <submittedName>
        <fullName evidence="1">(Mediterranean fruit fly) hypothetical protein</fullName>
    </submittedName>
</protein>
<sequence length="125" mass="14196">MQFSLKSMLSSINAFNCSSLCWLDNRLYNKYPLCAGVLISPPSSARNTINLLHNNNGNNHHIIIPHTPCPPDILSDEYHEDEDTLSLENLFPCDQSEIYASKKISFIIDEVIQTEANYVNNLRKV</sequence>
<accession>A0A811V9Q2</accession>
<organism evidence="1 2">
    <name type="scientific">Ceratitis capitata</name>
    <name type="common">Mediterranean fruit fly</name>
    <name type="synonym">Tephritis capitata</name>
    <dbReference type="NCBI Taxonomy" id="7213"/>
    <lineage>
        <taxon>Eukaryota</taxon>
        <taxon>Metazoa</taxon>
        <taxon>Ecdysozoa</taxon>
        <taxon>Arthropoda</taxon>
        <taxon>Hexapoda</taxon>
        <taxon>Insecta</taxon>
        <taxon>Pterygota</taxon>
        <taxon>Neoptera</taxon>
        <taxon>Endopterygota</taxon>
        <taxon>Diptera</taxon>
        <taxon>Brachycera</taxon>
        <taxon>Muscomorpha</taxon>
        <taxon>Tephritoidea</taxon>
        <taxon>Tephritidae</taxon>
        <taxon>Ceratitis</taxon>
        <taxon>Ceratitis</taxon>
    </lineage>
</organism>
<reference evidence="1" key="1">
    <citation type="submission" date="2020-11" db="EMBL/GenBank/DDBJ databases">
        <authorList>
            <person name="Whitehead M."/>
        </authorList>
    </citation>
    <scope>NUCLEOTIDE SEQUENCE</scope>
    <source>
        <strain evidence="1">EGII</strain>
    </source>
</reference>
<evidence type="ECO:0000313" key="2">
    <source>
        <dbReference type="Proteomes" id="UP000606786"/>
    </source>
</evidence>